<evidence type="ECO:0000256" key="1">
    <source>
        <dbReference type="ARBA" id="ARBA00004123"/>
    </source>
</evidence>
<feature type="transmembrane region" description="Helical" evidence="9">
    <location>
        <begin position="1747"/>
        <end position="1764"/>
    </location>
</feature>
<evidence type="ECO:0000313" key="11">
    <source>
        <dbReference type="EMBL" id="KXG45222.1"/>
    </source>
</evidence>
<feature type="compositionally biased region" description="Polar residues" evidence="8">
    <location>
        <begin position="1299"/>
        <end position="1321"/>
    </location>
</feature>
<evidence type="ECO:0000256" key="3">
    <source>
        <dbReference type="ARBA" id="ARBA00022692"/>
    </source>
</evidence>
<feature type="transmembrane region" description="Helical" evidence="9">
    <location>
        <begin position="1638"/>
        <end position="1655"/>
    </location>
</feature>
<feature type="region of interest" description="Disordered" evidence="8">
    <location>
        <begin position="1129"/>
        <end position="1169"/>
    </location>
</feature>
<feature type="compositionally biased region" description="Polar residues" evidence="8">
    <location>
        <begin position="461"/>
        <end position="473"/>
    </location>
</feature>
<evidence type="ECO:0000259" key="10">
    <source>
        <dbReference type="Pfam" id="PF16987"/>
    </source>
</evidence>
<feature type="compositionally biased region" description="Polar residues" evidence="8">
    <location>
        <begin position="838"/>
        <end position="853"/>
    </location>
</feature>
<feature type="region of interest" description="Disordered" evidence="8">
    <location>
        <begin position="710"/>
        <end position="747"/>
    </location>
</feature>
<feature type="compositionally biased region" description="Low complexity" evidence="8">
    <location>
        <begin position="890"/>
        <end position="901"/>
    </location>
</feature>
<reference evidence="11 12" key="1">
    <citation type="journal article" date="2016" name="BMC Genomics">
        <title>Genome sequencing and secondary metabolism of the postharvest pathogen Penicillium griseofulvum.</title>
        <authorList>
            <person name="Banani H."/>
            <person name="Marcet-Houben M."/>
            <person name="Ballester A.R."/>
            <person name="Abbruscato P."/>
            <person name="Gonzalez-Candelas L."/>
            <person name="Gabaldon T."/>
            <person name="Spadaro D."/>
        </authorList>
    </citation>
    <scope>NUCLEOTIDE SEQUENCE [LARGE SCALE GENOMIC DNA]</scope>
    <source>
        <strain evidence="11 12">PG3</strain>
    </source>
</reference>
<feature type="compositionally biased region" description="Low complexity" evidence="8">
    <location>
        <begin position="806"/>
        <end position="815"/>
    </location>
</feature>
<keyword evidence="7" id="KW-0539">Nucleus</keyword>
<evidence type="ECO:0000256" key="8">
    <source>
        <dbReference type="SAM" id="MobiDB-lite"/>
    </source>
</evidence>
<dbReference type="Pfam" id="PF16987">
    <property type="entry name" value="KIX_2"/>
    <property type="match status" value="1"/>
</dbReference>
<dbReference type="Pfam" id="PF05397">
    <property type="entry name" value="Med15_fungi"/>
    <property type="match status" value="1"/>
</dbReference>
<dbReference type="SUPFAM" id="SSF103481">
    <property type="entry name" value="Multidrug resistance efflux transporter EmrE"/>
    <property type="match status" value="1"/>
</dbReference>
<feature type="compositionally biased region" description="Polar residues" evidence="8">
    <location>
        <begin position="710"/>
        <end position="731"/>
    </location>
</feature>
<dbReference type="GO" id="GO:0003712">
    <property type="term" value="F:transcription coregulator activity"/>
    <property type="evidence" value="ECO:0007669"/>
    <property type="project" value="InterPro"/>
</dbReference>
<dbReference type="EMBL" id="LHQR01000072">
    <property type="protein sequence ID" value="KXG45222.1"/>
    <property type="molecule type" value="Genomic_DNA"/>
</dbReference>
<evidence type="ECO:0000313" key="12">
    <source>
        <dbReference type="Proteomes" id="UP000070168"/>
    </source>
</evidence>
<evidence type="ECO:0000256" key="9">
    <source>
        <dbReference type="SAM" id="Phobius"/>
    </source>
</evidence>
<feature type="region of interest" description="Disordered" evidence="8">
    <location>
        <begin position="175"/>
        <end position="220"/>
    </location>
</feature>
<dbReference type="InterPro" id="IPR008626">
    <property type="entry name" value="Mediator_Med15_fun"/>
</dbReference>
<dbReference type="RefSeq" id="XP_040643758.1">
    <property type="nucleotide sequence ID" value="XM_040791848.1"/>
</dbReference>
<feature type="region of interest" description="Disordered" evidence="8">
    <location>
        <begin position="451"/>
        <end position="475"/>
    </location>
</feature>
<feature type="transmembrane region" description="Helical" evidence="9">
    <location>
        <begin position="1789"/>
        <end position="1809"/>
    </location>
</feature>
<feature type="domain" description="Mediator complex subunit 15 KIX" evidence="10">
    <location>
        <begin position="54"/>
        <end position="129"/>
    </location>
</feature>
<comment type="caution">
    <text evidence="11">The sequence shown here is derived from an EMBL/GenBank/DDBJ whole genome shotgun (WGS) entry which is preliminary data.</text>
</comment>
<dbReference type="GO" id="GO:0000139">
    <property type="term" value="C:Golgi membrane"/>
    <property type="evidence" value="ECO:0007669"/>
    <property type="project" value="InterPro"/>
</dbReference>
<feature type="region of interest" description="Disordered" evidence="8">
    <location>
        <begin position="1570"/>
        <end position="1595"/>
    </location>
</feature>
<sequence>MNPGEFPNPGAGPGRPAPNNAMRMNANMQVPKNDSVQSMMTWVAQMLQNQGPYGGWKSEVLIKTRATNVYQMITSLRLIQPRIDLHQAAQAAMSFELKAFTKANEMIEYEKECTEKLRHIRNTRERQAAVAYQSGMMPQTGAGQNQIPGAFPQHINQSMQASPVSGQQQMAMGMNGQNQAAMQQRQQQQSQAMLQQQQQQQQQQQRPQQRPGNGIPMVDDLSTLSAQDLDHVSRLANEMLNKTSPEDMEKIKLNLSNMTPEQRQYLARQNLEPMTYFFRSQALNQIRRHRRARLEMGGRAPNAGVDANGNMMGDPMMNSQHQRQMLQNMLNLQRNSAFPGNPGQTIEPPNFIGNVENIQGQQADGLRSQEAGQLVVPASSSQMNQAPFPNNNNNMFPQQMGQNGQANMNANNPNAQAQFLAQQHLQGGSNTPQDRMQFQAQQRAQAAQKAQMAMSAHGGQVTPQSQPQLNGQSPVMPMLNQPMAPGQMSPVQVPAQARPPSRLANMGQHPAGVAGQAGMQGPPQIPSNIPPHIQEQLARMPPEQARAFIMQQRRAALNNMARANPGQQPQPQPGQAQTMMNNQMGNAIMRGSMSAPQDLNSGGIPQGQQMSVQQRQKRQGELFKLQLLRQQNNGVEMTPEQGKQMDRVSFPPSILNMNGTSMQVPSNVKSWGQLKQWANSNPQIASPNDLPRLMMLQKLHLGQLISASTNQVRDQNGQGPAATPFQSTQAPFMNAPGFPPGQQPTAANMQAMRQISAQDIQMARQKLGPQASNLTDEQIQKLLYQNRQKQMMQAAQNRAMQLEGNAQPGQLSQPAAQPPAPAAQPVSQIKSQHPLPPQSTTQAANAKTQTGTTAVKGAKGATGKQPSKKRTSADDTTEGRATATPQMSQPVAVPGAPGTAPQRPGLPFTQEQLAQMTPQQRAQVEAHMRRQQSHSRGQVLSRAAAEEAWNRNLPPQVMEVYNDIAKNAPPAKPMPVSPEQKAAMTKQLREALDVLGRLDALVQWFAKMQGQEKNVKNLLAMRIQLMRQFKPSQDWVVNEHFTVTPDYLNGAILFMRKLFAVMISRIQQGQRPSVSQPPGSNAQAMQGNMPALNAANLQHLQAQEEALQRARRASSQSVVNVPAAPFAAPSPRGVPQYAPGGLAPENLKLPPPKKRKQSHGVASSPIQATAAPGAAAKYNKAVADATSNAAAMAGAFKCSVAECPHHYQGFPTQAVLDKHVEESHQPEEEEIVEDYLKYYHESISMGLGLNPNDDPEAPQMDTLGPVPSTKISEAASPAKQNVATSLIANNTPMARVNSQLGAKTASPAASTQLLTPQLSSTKGPKPAGKDGKKDVVKLEDSDTKDPWAECPTCLDTIHDTFSNLASKDLPHLGYDSLEDFDISEATPVDDDWAAFASLTPPDEAEEAAFLEKFYEPWDDESIALAAARIRIPPEIQVKGKGPMGQLEVDWDAVARYEREGIPIHKMANNALIPFLVTMMLVTGVCNTILNKYQDMQCVRNCDSPDPSQRKLFEQPVIQTLKHSAVMFIGEMGCWLVIGLTFLYRQYIAPRLSSDPSPLLTGGYHPINGDDEGIDEDDQTVDELDGDSRHPKPLHKDEGRIPLRGWKILLLAAPSSCDIAGTTLMNVGLLFVAASIYQMTRGALVLFVGLFSVLFLRRRLHLYQWSALFIVVLGVAIVGLSGALFSGEPGHDINQNNVARTPEAVQAIIGVLLIAAAQIFTATQFVLEEWILENYAMDPIQVVGWEGVFGFLVTSVGIVIMYLIVGRTDAGRYGYFDIKEGLHQVFDNRAVAISSLFIMLSIGGFNFFGLSVTRTVSATSRSTIDTCRTLFIWIVSLGLGWETFKWLQVVGFALLVYGTFLFNDIVRPPLKACLPHDRREGEVLLPEGPIEHI</sequence>
<feature type="transmembrane region" description="Helical" evidence="9">
    <location>
        <begin position="1524"/>
        <end position="1543"/>
    </location>
</feature>
<comment type="subcellular location">
    <subcellularLocation>
        <location evidence="2">Endoplasmic reticulum membrane</location>
        <topology evidence="2">Multi-pass membrane protein</topology>
    </subcellularLocation>
    <subcellularLocation>
        <location evidence="1">Nucleus</location>
    </subcellularLocation>
</comment>
<dbReference type="STRING" id="5078.A0A135L8D9"/>
<evidence type="ECO:0000256" key="5">
    <source>
        <dbReference type="ARBA" id="ARBA00022989"/>
    </source>
</evidence>
<dbReference type="PANTHER" id="PTHR13146:SF0">
    <property type="entry name" value="SOLUTE CARRIER FAMILY 35 MEMBER F6"/>
    <property type="match status" value="1"/>
</dbReference>
<feature type="transmembrane region" description="Helical" evidence="9">
    <location>
        <begin position="1706"/>
        <end position="1726"/>
    </location>
</feature>
<evidence type="ECO:0000256" key="6">
    <source>
        <dbReference type="ARBA" id="ARBA00023136"/>
    </source>
</evidence>
<dbReference type="InterPro" id="IPR036546">
    <property type="entry name" value="MED15_KIX"/>
</dbReference>
<gene>
    <name evidence="11" type="ORF">PGRI_041350</name>
</gene>
<feature type="compositionally biased region" description="Basic and acidic residues" evidence="8">
    <location>
        <begin position="1585"/>
        <end position="1595"/>
    </location>
</feature>
<protein>
    <submittedName>
        <fullName evidence="11">UAA transporter</fullName>
    </submittedName>
</protein>
<dbReference type="Pfam" id="PF04142">
    <property type="entry name" value="Nuc_sug_transp"/>
    <property type="match status" value="1"/>
</dbReference>
<dbReference type="OrthoDB" id="3918840at2759"/>
<feature type="transmembrane region" description="Helical" evidence="9">
    <location>
        <begin position="1667"/>
        <end position="1686"/>
    </location>
</feature>
<keyword evidence="3 9" id="KW-0812">Transmembrane</keyword>
<keyword evidence="6 9" id="KW-0472">Membrane</keyword>
<feature type="region of interest" description="Disordered" evidence="8">
    <location>
        <begin position="1299"/>
        <end position="1340"/>
    </location>
</feature>
<evidence type="ECO:0000256" key="4">
    <source>
        <dbReference type="ARBA" id="ARBA00022824"/>
    </source>
</evidence>
<accession>A0A135L8D9</accession>
<dbReference type="GeneID" id="63707148"/>
<dbReference type="GO" id="GO:0015165">
    <property type="term" value="F:pyrimidine nucleotide-sugar transmembrane transporter activity"/>
    <property type="evidence" value="ECO:0007669"/>
    <property type="project" value="InterPro"/>
</dbReference>
<evidence type="ECO:0000256" key="7">
    <source>
        <dbReference type="ARBA" id="ARBA00023242"/>
    </source>
</evidence>
<feature type="region of interest" description="Disordered" evidence="8">
    <location>
        <begin position="806"/>
        <end position="906"/>
    </location>
</feature>
<dbReference type="OMA" id="GQLKQWA"/>
<feature type="compositionally biased region" description="Basic and acidic residues" evidence="8">
    <location>
        <begin position="1327"/>
        <end position="1340"/>
    </location>
</feature>
<proteinExistence type="predicted"/>
<dbReference type="GO" id="GO:0016592">
    <property type="term" value="C:mediator complex"/>
    <property type="evidence" value="ECO:0007669"/>
    <property type="project" value="InterPro"/>
</dbReference>
<keyword evidence="4" id="KW-0256">Endoplasmic reticulum</keyword>
<dbReference type="Proteomes" id="UP000070168">
    <property type="component" value="Unassembled WGS sequence"/>
</dbReference>
<keyword evidence="5 9" id="KW-1133">Transmembrane helix</keyword>
<dbReference type="PANTHER" id="PTHR13146">
    <property type="match status" value="1"/>
</dbReference>
<feature type="compositionally biased region" description="Low complexity" evidence="8">
    <location>
        <begin position="175"/>
        <end position="214"/>
    </location>
</feature>
<name>A0A135L8D9_PENPA</name>
<feature type="region of interest" description="Disordered" evidence="8">
    <location>
        <begin position="1"/>
        <end position="22"/>
    </location>
</feature>
<feature type="compositionally biased region" description="Acidic residues" evidence="8">
    <location>
        <begin position="1570"/>
        <end position="1584"/>
    </location>
</feature>
<dbReference type="InterPro" id="IPR037185">
    <property type="entry name" value="EmrE-like"/>
</dbReference>
<keyword evidence="12" id="KW-1185">Reference proteome</keyword>
<evidence type="ECO:0000256" key="2">
    <source>
        <dbReference type="ARBA" id="ARBA00004477"/>
    </source>
</evidence>
<dbReference type="InterPro" id="IPR007271">
    <property type="entry name" value="Nuc_sug_transpt"/>
</dbReference>
<organism evidence="11 12">
    <name type="scientific">Penicillium patulum</name>
    <name type="common">Penicillium griseofulvum</name>
    <dbReference type="NCBI Taxonomy" id="5078"/>
    <lineage>
        <taxon>Eukaryota</taxon>
        <taxon>Fungi</taxon>
        <taxon>Dikarya</taxon>
        <taxon>Ascomycota</taxon>
        <taxon>Pezizomycotina</taxon>
        <taxon>Eurotiomycetes</taxon>
        <taxon>Eurotiomycetidae</taxon>
        <taxon>Eurotiales</taxon>
        <taxon>Aspergillaceae</taxon>
        <taxon>Penicillium</taxon>
    </lineage>
</organism>
<dbReference type="GO" id="GO:0006357">
    <property type="term" value="P:regulation of transcription by RNA polymerase II"/>
    <property type="evidence" value="ECO:0007669"/>
    <property type="project" value="InterPro"/>
</dbReference>